<protein>
    <submittedName>
        <fullName evidence="1">Uncharacterized protein</fullName>
    </submittedName>
</protein>
<organism evidence="1 2">
    <name type="scientific">Fusobacterium periodonticum D10</name>
    <dbReference type="NCBI Taxonomy" id="620833"/>
    <lineage>
        <taxon>Bacteria</taxon>
        <taxon>Fusobacteriati</taxon>
        <taxon>Fusobacteriota</taxon>
        <taxon>Fusobacteriia</taxon>
        <taxon>Fusobacteriales</taxon>
        <taxon>Fusobacteriaceae</taxon>
        <taxon>Fusobacterium</taxon>
    </lineage>
</organism>
<comment type="caution">
    <text evidence="1">The sequence shown here is derived from an EMBL/GenBank/DDBJ whole genome shotgun (WGS) entry which is preliminary data.</text>
</comment>
<dbReference type="Proteomes" id="UP000005809">
    <property type="component" value="Unassembled WGS sequence"/>
</dbReference>
<dbReference type="AlphaFoldDB" id="K1GQC2"/>
<feature type="non-terminal residue" evidence="1">
    <location>
        <position position="1"/>
    </location>
</feature>
<accession>K1GQC2</accession>
<sequence length="29" mass="3369">EEKIENMRKKIEGKAVVESYADFLVKEGK</sequence>
<proteinExistence type="predicted"/>
<reference evidence="1 2" key="1">
    <citation type="submission" date="2012-05" db="EMBL/GenBank/DDBJ databases">
        <title>The Genome Sequence of Fusobacterium periodontium Oral Taxon 201 Strain D10.</title>
        <authorList>
            <consortium name="The Broad Institute Genome Sequencing Platform"/>
            <consortium name="The Broad Institute Genome Sequencing Center for Infectious Disease"/>
            <person name="Earl A."/>
            <person name="Ward D."/>
            <person name="Feldgarden M."/>
            <person name="Gevers D."/>
            <person name="Strauss J."/>
            <person name="Sibley C."/>
            <person name="White A."/>
            <person name="Ambrose C.E."/>
            <person name="Allen-Vercoe E."/>
            <person name="Walker B."/>
            <person name="Young S.K."/>
            <person name="Zeng Q."/>
            <person name="Gargeya S."/>
            <person name="Fitzgerald M."/>
            <person name="Haas B."/>
            <person name="Abouelleil A."/>
            <person name="Alvarado L."/>
            <person name="Arachchi H.M."/>
            <person name="Berlin A.M."/>
            <person name="Chapman S.B."/>
            <person name="Goldberg J."/>
            <person name="Griggs A."/>
            <person name="Gujja S."/>
            <person name="Hansen M."/>
            <person name="Howarth C."/>
            <person name="Imamovic A."/>
            <person name="Larimer J."/>
            <person name="McCowan C."/>
            <person name="Montmayeur A."/>
            <person name="Murphy C."/>
            <person name="Neiman D."/>
            <person name="Pearson M."/>
            <person name="Priest M."/>
            <person name="Roberts A."/>
            <person name="Saif S."/>
            <person name="Shea T."/>
            <person name="Sisk P."/>
            <person name="Sykes S."/>
            <person name="Wortman J."/>
            <person name="Nusbaum C."/>
            <person name="Birren B."/>
        </authorList>
    </citation>
    <scope>NUCLEOTIDE SEQUENCE [LARGE SCALE GENOMIC DNA]</scope>
    <source>
        <strain evidence="1 2">D10</strain>
    </source>
</reference>
<name>K1GQC2_9FUSO</name>
<evidence type="ECO:0000313" key="2">
    <source>
        <dbReference type="Proteomes" id="UP000005809"/>
    </source>
</evidence>
<dbReference type="EMBL" id="ACIF01000191">
    <property type="protein sequence ID" value="EKA93716.1"/>
    <property type="molecule type" value="Genomic_DNA"/>
</dbReference>
<evidence type="ECO:0000313" key="1">
    <source>
        <dbReference type="EMBL" id="EKA93716.1"/>
    </source>
</evidence>
<dbReference type="HOGENOM" id="CLU_3407510_0_0_0"/>
<gene>
    <name evidence="1" type="ORF">FPOG_02616</name>
</gene>